<proteinExistence type="predicted"/>
<feature type="domain" description="Glutamine amidotransferase" evidence="1">
    <location>
        <begin position="55"/>
        <end position="194"/>
    </location>
</feature>
<reference evidence="3" key="1">
    <citation type="journal article" date="2019" name="Int. J. Syst. Evol. Microbiol.">
        <title>The Global Catalogue of Microorganisms (GCM) 10K type strain sequencing project: providing services to taxonomists for standard genome sequencing and annotation.</title>
        <authorList>
            <consortium name="The Broad Institute Genomics Platform"/>
            <consortium name="The Broad Institute Genome Sequencing Center for Infectious Disease"/>
            <person name="Wu L."/>
            <person name="Ma J."/>
        </authorList>
    </citation>
    <scope>NUCLEOTIDE SEQUENCE [LARGE SCALE GENOMIC DNA]</scope>
    <source>
        <strain evidence="3">CGMCC 1.15439</strain>
    </source>
</reference>
<name>A0ABQ1GTC1_9GAMM</name>
<dbReference type="Pfam" id="PF00117">
    <property type="entry name" value="GATase"/>
    <property type="match status" value="1"/>
</dbReference>
<accession>A0ABQ1GTC1</accession>
<keyword evidence="3" id="KW-1185">Reference proteome</keyword>
<dbReference type="EMBL" id="BMJA01000005">
    <property type="protein sequence ID" value="GGA49550.1"/>
    <property type="molecule type" value="Genomic_DNA"/>
</dbReference>
<dbReference type="CDD" id="cd01741">
    <property type="entry name" value="GATase1_1"/>
    <property type="match status" value="1"/>
</dbReference>
<protein>
    <submittedName>
        <fullName evidence="2">GMP synthase</fullName>
    </submittedName>
</protein>
<dbReference type="SUPFAM" id="SSF52317">
    <property type="entry name" value="Class I glutamine amidotransferase-like"/>
    <property type="match status" value="1"/>
</dbReference>
<dbReference type="PANTHER" id="PTHR42695:SF5">
    <property type="entry name" value="GLUTAMINE AMIDOTRANSFERASE YLR126C-RELATED"/>
    <property type="match status" value="1"/>
</dbReference>
<evidence type="ECO:0000313" key="3">
    <source>
        <dbReference type="Proteomes" id="UP000620046"/>
    </source>
</evidence>
<sequence>MKPVLIIRTGQAPDNIRARHGDFPHWFRISAQLAPQEVRVVNVAAGELLPAPREVSGALITGSAAMVTDRAPWSEQTAGWIRHAMDVDLPLLGVCYGHQLMAHALGGHVDYLPGGREIGTLPIDLLPGAEQDELTTFLPAQFRAHTTHEQSVLGIPKDAKVLARSARDPHHLIRYGRNAISVQFHPEFNADVMRAYIRRKHHDMRREGFDPHLTYRQVAATPLARRLLKMFSRHHGLNHATR</sequence>
<dbReference type="NCBIfam" id="NF006562">
    <property type="entry name" value="PRK09065.1"/>
    <property type="match status" value="1"/>
</dbReference>
<dbReference type="PANTHER" id="PTHR42695">
    <property type="entry name" value="GLUTAMINE AMIDOTRANSFERASE YLR126C-RELATED"/>
    <property type="match status" value="1"/>
</dbReference>
<gene>
    <name evidence="2" type="primary">guaA</name>
    <name evidence="2" type="ORF">GCM10010981_43600</name>
</gene>
<dbReference type="RefSeq" id="WP_188797768.1">
    <property type="nucleotide sequence ID" value="NZ_BMJA01000005.1"/>
</dbReference>
<evidence type="ECO:0000259" key="1">
    <source>
        <dbReference type="Pfam" id="PF00117"/>
    </source>
</evidence>
<dbReference type="InterPro" id="IPR017926">
    <property type="entry name" value="GATASE"/>
</dbReference>
<organism evidence="2 3">
    <name type="scientific">Dyella nitratireducens</name>
    <dbReference type="NCBI Taxonomy" id="1849580"/>
    <lineage>
        <taxon>Bacteria</taxon>
        <taxon>Pseudomonadati</taxon>
        <taxon>Pseudomonadota</taxon>
        <taxon>Gammaproteobacteria</taxon>
        <taxon>Lysobacterales</taxon>
        <taxon>Rhodanobacteraceae</taxon>
        <taxon>Dyella</taxon>
    </lineage>
</organism>
<evidence type="ECO:0000313" key="2">
    <source>
        <dbReference type="EMBL" id="GGA49550.1"/>
    </source>
</evidence>
<dbReference type="InterPro" id="IPR044992">
    <property type="entry name" value="ChyE-like"/>
</dbReference>
<dbReference type="InterPro" id="IPR029062">
    <property type="entry name" value="Class_I_gatase-like"/>
</dbReference>
<dbReference type="Gene3D" id="3.40.50.880">
    <property type="match status" value="1"/>
</dbReference>
<dbReference type="Proteomes" id="UP000620046">
    <property type="component" value="Unassembled WGS sequence"/>
</dbReference>
<dbReference type="PROSITE" id="PS51273">
    <property type="entry name" value="GATASE_TYPE_1"/>
    <property type="match status" value="1"/>
</dbReference>
<comment type="caution">
    <text evidence="2">The sequence shown here is derived from an EMBL/GenBank/DDBJ whole genome shotgun (WGS) entry which is preliminary data.</text>
</comment>